<evidence type="ECO:0000313" key="4">
    <source>
        <dbReference type="Proteomes" id="UP000261023"/>
    </source>
</evidence>
<reference evidence="1 6" key="2">
    <citation type="submission" date="2019-09" db="EMBL/GenBank/DDBJ databases">
        <title>Draft genome sequencing of Hungatella hathewayi 123Y-2.</title>
        <authorList>
            <person name="Lv Q."/>
            <person name="Li S."/>
        </authorList>
    </citation>
    <scope>NUCLEOTIDE SEQUENCE [LARGE SCALE GENOMIC DNA]</scope>
    <source>
        <strain evidence="1 6">123Y-2</strain>
    </source>
</reference>
<dbReference type="RefSeq" id="WP_006772906.1">
    <property type="nucleotide sequence ID" value="NZ_CAJKZF010000071.1"/>
</dbReference>
<reference evidence="4 5" key="1">
    <citation type="submission" date="2018-08" db="EMBL/GenBank/DDBJ databases">
        <title>A genome reference for cultivated species of the human gut microbiota.</title>
        <authorList>
            <person name="Zou Y."/>
            <person name="Xue W."/>
            <person name="Luo G."/>
        </authorList>
    </citation>
    <scope>NUCLEOTIDE SEQUENCE [LARGE SCALE GENOMIC DNA]</scope>
    <source>
        <strain evidence="2 4">AF19-13AC</strain>
        <strain evidence="3 5">TF05-11AC</strain>
    </source>
</reference>
<organism evidence="2 4">
    <name type="scientific">Hungatella hathewayi</name>
    <dbReference type="NCBI Taxonomy" id="154046"/>
    <lineage>
        <taxon>Bacteria</taxon>
        <taxon>Bacillati</taxon>
        <taxon>Bacillota</taxon>
        <taxon>Clostridia</taxon>
        <taxon>Lachnospirales</taxon>
        <taxon>Lachnospiraceae</taxon>
        <taxon>Hungatella</taxon>
    </lineage>
</organism>
<evidence type="ECO:0000313" key="1">
    <source>
        <dbReference type="EMBL" id="MUB62906.1"/>
    </source>
</evidence>
<gene>
    <name evidence="2" type="ORF">DWX31_07415</name>
    <name evidence="3" type="ORF">DXC39_08775</name>
    <name evidence="1" type="ORF">GNE07_07520</name>
</gene>
<comment type="caution">
    <text evidence="2">The sequence shown here is derived from an EMBL/GenBank/DDBJ whole genome shotgun (WGS) entry which is preliminary data.</text>
</comment>
<dbReference type="EMBL" id="QSSQ01000005">
    <property type="protein sequence ID" value="RGM06246.1"/>
    <property type="molecule type" value="Genomic_DNA"/>
</dbReference>
<dbReference type="EMBL" id="QTJW01000004">
    <property type="protein sequence ID" value="RGD71404.1"/>
    <property type="molecule type" value="Genomic_DNA"/>
</dbReference>
<sequence>MREIKKLVKDKNGNTTPLTIALILALLFTLCALSEFFRLSVIANGVRNALQSAVISVATTNYDEVYNGLREGYSGGYWLSGDQWEENLDYGDIYEQLDELLDTESDGKYHVKEMQNGYEYRLSNLSVDIKNVRLRPGSAVNNLEVTAKLRLEIPISFGGESFPPVQMQIKVKSAYMPKFE</sequence>
<evidence type="ECO:0000313" key="2">
    <source>
        <dbReference type="EMBL" id="RGD71404.1"/>
    </source>
</evidence>
<dbReference type="GeneID" id="93147930"/>
<evidence type="ECO:0000313" key="6">
    <source>
        <dbReference type="Proteomes" id="UP000434223"/>
    </source>
</evidence>
<dbReference type="OrthoDB" id="9799526at2"/>
<dbReference type="Proteomes" id="UP000261257">
    <property type="component" value="Unassembled WGS sequence"/>
</dbReference>
<protein>
    <submittedName>
        <fullName evidence="2">Uncharacterized protein</fullName>
    </submittedName>
</protein>
<evidence type="ECO:0000313" key="3">
    <source>
        <dbReference type="EMBL" id="RGM06246.1"/>
    </source>
</evidence>
<evidence type="ECO:0000313" key="5">
    <source>
        <dbReference type="Proteomes" id="UP000261257"/>
    </source>
</evidence>
<dbReference type="AlphaFoldDB" id="A0A3E3DQ14"/>
<dbReference type="Proteomes" id="UP000261023">
    <property type="component" value="Unassembled WGS sequence"/>
</dbReference>
<dbReference type="Proteomes" id="UP000434223">
    <property type="component" value="Unassembled WGS sequence"/>
</dbReference>
<dbReference type="EMBL" id="WNME01000004">
    <property type="protein sequence ID" value="MUB62906.1"/>
    <property type="molecule type" value="Genomic_DNA"/>
</dbReference>
<name>A0A3E3DQ14_9FIRM</name>
<accession>A0A3E3DQ14</accession>
<proteinExistence type="predicted"/>